<protein>
    <submittedName>
        <fullName evidence="2">Uncharacterized protein</fullName>
    </submittedName>
</protein>
<evidence type="ECO:0000313" key="2">
    <source>
        <dbReference type="EMBL" id="KAI5063566.1"/>
    </source>
</evidence>
<name>A0A9D4Z8H7_ADICA</name>
<dbReference type="EMBL" id="JABFUD020000021">
    <property type="protein sequence ID" value="KAI5063566.1"/>
    <property type="molecule type" value="Genomic_DNA"/>
</dbReference>
<dbReference type="AlphaFoldDB" id="A0A9D4Z8H7"/>
<feature type="non-terminal residue" evidence="2">
    <location>
        <position position="124"/>
    </location>
</feature>
<evidence type="ECO:0000256" key="1">
    <source>
        <dbReference type="SAM" id="MobiDB-lite"/>
    </source>
</evidence>
<comment type="caution">
    <text evidence="2">The sequence shown here is derived from an EMBL/GenBank/DDBJ whole genome shotgun (WGS) entry which is preliminary data.</text>
</comment>
<reference evidence="2" key="1">
    <citation type="submission" date="2021-01" db="EMBL/GenBank/DDBJ databases">
        <title>Adiantum capillus-veneris genome.</title>
        <authorList>
            <person name="Fang Y."/>
            <person name="Liao Q."/>
        </authorList>
    </citation>
    <scope>NUCLEOTIDE SEQUENCE</scope>
    <source>
        <strain evidence="2">H3</strain>
        <tissue evidence="2">Leaf</tissue>
    </source>
</reference>
<proteinExistence type="predicted"/>
<sequence>MDEKKIKKAQGNLGEGSWKGAGEAPCFAEKRWREREQGACLPPSLPLAVDRTLDSFTLDSIHGSSSLYLSISLSLSLYLYKLGYIASGPTSNVTFNLTFVTCPLILTYFDPNHMIGTPTLAIGS</sequence>
<organism evidence="2 3">
    <name type="scientific">Adiantum capillus-veneris</name>
    <name type="common">Maidenhair fern</name>
    <dbReference type="NCBI Taxonomy" id="13818"/>
    <lineage>
        <taxon>Eukaryota</taxon>
        <taxon>Viridiplantae</taxon>
        <taxon>Streptophyta</taxon>
        <taxon>Embryophyta</taxon>
        <taxon>Tracheophyta</taxon>
        <taxon>Polypodiopsida</taxon>
        <taxon>Polypodiidae</taxon>
        <taxon>Polypodiales</taxon>
        <taxon>Pteridineae</taxon>
        <taxon>Pteridaceae</taxon>
        <taxon>Vittarioideae</taxon>
        <taxon>Adiantum</taxon>
    </lineage>
</organism>
<evidence type="ECO:0000313" key="3">
    <source>
        <dbReference type="Proteomes" id="UP000886520"/>
    </source>
</evidence>
<dbReference type="OrthoDB" id="8062037at2759"/>
<dbReference type="Proteomes" id="UP000886520">
    <property type="component" value="Chromosome 21"/>
</dbReference>
<accession>A0A9D4Z8H7</accession>
<feature type="region of interest" description="Disordered" evidence="1">
    <location>
        <begin position="1"/>
        <end position="22"/>
    </location>
</feature>
<keyword evidence="3" id="KW-1185">Reference proteome</keyword>
<gene>
    <name evidence="2" type="ORF">GOP47_0022113</name>
</gene>